<evidence type="ECO:0000313" key="2">
    <source>
        <dbReference type="EMBL" id="MBF4102396.1"/>
    </source>
</evidence>
<comment type="caution">
    <text evidence="2">The sequence shown here is derived from an EMBL/GenBank/DDBJ whole genome shotgun (WGS) entry which is preliminary data.</text>
</comment>
<accession>A0A930Y4X8</accession>
<dbReference type="AlphaFoldDB" id="A0A930Y4X8"/>
<feature type="region of interest" description="Disordered" evidence="1">
    <location>
        <begin position="1"/>
        <end position="39"/>
    </location>
</feature>
<proteinExistence type="predicted"/>
<gene>
    <name evidence="2" type="ORF">INT80_04255</name>
</gene>
<reference evidence="2" key="1">
    <citation type="submission" date="2020-11" db="EMBL/GenBank/DDBJ databases">
        <title>Gallibacterium anatis 1637, full genome, WGS.</title>
        <authorList>
            <person name="Laishevtcev A.I."/>
            <person name="Yakimova E.A."/>
            <person name="Petkovich D."/>
            <person name="Stepanova T.V."/>
            <person name="Kalendr R.S."/>
            <person name="Rubalsky E.O."/>
            <person name="Zulkarneev E.R."/>
            <person name="Aleshkin A.V."/>
        </authorList>
    </citation>
    <scope>NUCLEOTIDE SEQUENCE</scope>
    <source>
        <strain evidence="2">1637</strain>
    </source>
</reference>
<evidence type="ECO:0000256" key="1">
    <source>
        <dbReference type="SAM" id="MobiDB-lite"/>
    </source>
</evidence>
<feature type="compositionally biased region" description="Low complexity" evidence="1">
    <location>
        <begin position="12"/>
        <end position="33"/>
    </location>
</feature>
<dbReference type="EMBL" id="JADION010000009">
    <property type="protein sequence ID" value="MBF4102396.1"/>
    <property type="molecule type" value="Genomic_DNA"/>
</dbReference>
<name>A0A930Y4X8_9PAST</name>
<organism evidence="2">
    <name type="scientific">Gallibacterium anatis</name>
    <dbReference type="NCBI Taxonomy" id="750"/>
    <lineage>
        <taxon>Bacteria</taxon>
        <taxon>Pseudomonadati</taxon>
        <taxon>Pseudomonadota</taxon>
        <taxon>Gammaproteobacteria</taxon>
        <taxon>Pasteurellales</taxon>
        <taxon>Pasteurellaceae</taxon>
        <taxon>Gallibacterium</taxon>
    </lineage>
</organism>
<protein>
    <submittedName>
        <fullName evidence="2">Uncharacterized protein</fullName>
    </submittedName>
</protein>
<sequence>MKAKDASGNLSDAATTTVPDTTAPAAPTGLAADNSARTP</sequence>